<dbReference type="OrthoDB" id="185373at2759"/>
<evidence type="ECO:0000313" key="2">
    <source>
        <dbReference type="Proteomes" id="UP000027222"/>
    </source>
</evidence>
<dbReference type="EMBL" id="KL142394">
    <property type="protein sequence ID" value="KDR71086.1"/>
    <property type="molecule type" value="Genomic_DNA"/>
</dbReference>
<dbReference type="GO" id="GO:0005739">
    <property type="term" value="C:mitochondrion"/>
    <property type="evidence" value="ECO:0007669"/>
    <property type="project" value="TreeGrafter"/>
</dbReference>
<dbReference type="InterPro" id="IPR002885">
    <property type="entry name" value="PPR_rpt"/>
</dbReference>
<dbReference type="PANTHER" id="PTHR47938">
    <property type="entry name" value="RESPIRATORY COMPLEX I CHAPERONE (CIA84), PUTATIVE (AFU_ORTHOLOGUE AFUA_2G06020)-RELATED"/>
    <property type="match status" value="1"/>
</dbReference>
<dbReference type="STRING" id="685588.A0A067SJL5"/>
<dbReference type="GO" id="GO:0140053">
    <property type="term" value="P:mitochondrial gene expression"/>
    <property type="evidence" value="ECO:0007669"/>
    <property type="project" value="TreeGrafter"/>
</dbReference>
<evidence type="ECO:0000313" key="1">
    <source>
        <dbReference type="EMBL" id="KDR71086.1"/>
    </source>
</evidence>
<dbReference type="HOGENOM" id="CLU_026252_1_1_1"/>
<protein>
    <recommendedName>
        <fullName evidence="3">Pentacotripeptide-repeat region of PRORP domain-containing protein</fullName>
    </recommendedName>
</protein>
<dbReference type="Gene3D" id="1.25.40.10">
    <property type="entry name" value="Tetratricopeptide repeat domain"/>
    <property type="match status" value="1"/>
</dbReference>
<reference evidence="2" key="1">
    <citation type="journal article" date="2014" name="Proc. Natl. Acad. Sci. U.S.A.">
        <title>Extensive sampling of basidiomycete genomes demonstrates inadequacy of the white-rot/brown-rot paradigm for wood decay fungi.</title>
        <authorList>
            <person name="Riley R."/>
            <person name="Salamov A.A."/>
            <person name="Brown D.W."/>
            <person name="Nagy L.G."/>
            <person name="Floudas D."/>
            <person name="Held B.W."/>
            <person name="Levasseur A."/>
            <person name="Lombard V."/>
            <person name="Morin E."/>
            <person name="Otillar R."/>
            <person name="Lindquist E.A."/>
            <person name="Sun H."/>
            <person name="LaButti K.M."/>
            <person name="Schmutz J."/>
            <person name="Jabbour D."/>
            <person name="Luo H."/>
            <person name="Baker S.E."/>
            <person name="Pisabarro A.G."/>
            <person name="Walton J.D."/>
            <person name="Blanchette R.A."/>
            <person name="Henrissat B."/>
            <person name="Martin F."/>
            <person name="Cullen D."/>
            <person name="Hibbett D.S."/>
            <person name="Grigoriev I.V."/>
        </authorList>
    </citation>
    <scope>NUCLEOTIDE SEQUENCE [LARGE SCALE GENOMIC DNA]</scope>
    <source>
        <strain evidence="2">CBS 339.88</strain>
    </source>
</reference>
<dbReference type="Proteomes" id="UP000027222">
    <property type="component" value="Unassembled WGS sequence"/>
</dbReference>
<gene>
    <name evidence="1" type="ORF">GALMADRAFT_254269</name>
</gene>
<dbReference type="GO" id="GO:0003729">
    <property type="term" value="F:mRNA binding"/>
    <property type="evidence" value="ECO:0007669"/>
    <property type="project" value="TreeGrafter"/>
</dbReference>
<accession>A0A067SJL5</accession>
<proteinExistence type="predicted"/>
<organism evidence="1 2">
    <name type="scientific">Galerina marginata (strain CBS 339.88)</name>
    <dbReference type="NCBI Taxonomy" id="685588"/>
    <lineage>
        <taxon>Eukaryota</taxon>
        <taxon>Fungi</taxon>
        <taxon>Dikarya</taxon>
        <taxon>Basidiomycota</taxon>
        <taxon>Agaricomycotina</taxon>
        <taxon>Agaricomycetes</taxon>
        <taxon>Agaricomycetidae</taxon>
        <taxon>Agaricales</taxon>
        <taxon>Agaricineae</taxon>
        <taxon>Strophariaceae</taxon>
        <taxon>Galerina</taxon>
    </lineage>
</organism>
<sequence>MLQRLKVPNNLLRTPFKCFRRVPPTFRQLRTRRTEIRIDDTLRKLLPSIKTILSVVADDDKNSDRWVHSVLDTALKETAEPHRVYEEVVSYLLLNQRLNHALTVFRRMQKAGFTPSPNLVAQTLAPMLAMPDDTVETAARQIVHLFMDPGYTDEHLNTLLRIFAKYDVGNEITARIVDFYRAFQVSDYVPSPPVLSSIVTSAARMGKVEEAFDMLARGSQKTRNATESSQIFYTFLHILETFRSERTWDSESFARVINLMIDRGWLVNIRMFDVLISREVRAGSPRVALTMYEMLKVLGKTHTIRPTAHTFGSLFALYRRLDPKTYQNFYTGQSPTLLPLRRLFHEFHGFVTQEINPIVPSTSVLNAALRAFLRQRDYAGAFAVIDSFLRYKVPLDHRTYHSVMKLIVRRVWYEVSGRRKKGEIRWADRFLGAEHEDVELCVPLVDHLLVVVSRSKFNIREPIYPLDGEFLDLEENMGRFKVPTLLMMEHKYRPDPWDFHYEPVPLKRILHRAILAEDPSMSEGKVVPAILLAKAEMLKSQR</sequence>
<evidence type="ECO:0008006" key="3">
    <source>
        <dbReference type="Google" id="ProtNLM"/>
    </source>
</evidence>
<dbReference type="PANTHER" id="PTHR47938:SF35">
    <property type="entry name" value="PENTATRICOPEPTIDE REPEAT-CONTAINING PROTEIN 4, MITOCHONDRIAL-RELATED"/>
    <property type="match status" value="1"/>
</dbReference>
<dbReference type="InterPro" id="IPR011990">
    <property type="entry name" value="TPR-like_helical_dom_sf"/>
</dbReference>
<keyword evidence="2" id="KW-1185">Reference proteome</keyword>
<name>A0A067SJL5_GALM3</name>
<dbReference type="NCBIfam" id="TIGR00756">
    <property type="entry name" value="PPR"/>
    <property type="match status" value="1"/>
</dbReference>
<dbReference type="AlphaFoldDB" id="A0A067SJL5"/>